<dbReference type="EMBL" id="JAFIRA010000001">
    <property type="protein sequence ID" value="MCJ2541358.1"/>
    <property type="molecule type" value="Genomic_DNA"/>
</dbReference>
<name>A0ABT0C6D1_THEVL</name>
<keyword evidence="2" id="KW-1185">Reference proteome</keyword>
<dbReference type="Pfam" id="PF06739">
    <property type="entry name" value="SBBP"/>
    <property type="match status" value="1"/>
</dbReference>
<comment type="caution">
    <text evidence="1">The sequence shown here is derived from an EMBL/GenBank/DDBJ whole genome shotgun (WGS) entry which is preliminary data.</text>
</comment>
<organism evidence="1 2">
    <name type="scientific">Thermostichus vulcanus str. 'Rupite'</name>
    <dbReference type="NCBI Taxonomy" id="2813851"/>
    <lineage>
        <taxon>Bacteria</taxon>
        <taxon>Bacillati</taxon>
        <taxon>Cyanobacteriota</taxon>
        <taxon>Cyanophyceae</taxon>
        <taxon>Thermostichales</taxon>
        <taxon>Thermostichaceae</taxon>
        <taxon>Thermostichus</taxon>
    </lineage>
</organism>
<reference evidence="1" key="1">
    <citation type="submission" date="2021-02" db="EMBL/GenBank/DDBJ databases">
        <title>The CRISPR/cas machinery reduction and long-range gene transfer in the hot spring cyanobacterium Synechococcus.</title>
        <authorList>
            <person name="Dvorak P."/>
            <person name="Jahodarova E."/>
            <person name="Hasler P."/>
            <person name="Poulickova A."/>
        </authorList>
    </citation>
    <scope>NUCLEOTIDE SEQUENCE</scope>
    <source>
        <strain evidence="1">Rupite</strain>
    </source>
</reference>
<protein>
    <submittedName>
        <fullName evidence="1">SBBP repeat-containing protein</fullName>
    </submittedName>
</protein>
<proteinExistence type="predicted"/>
<gene>
    <name evidence="1" type="ORF">JX360_00305</name>
</gene>
<dbReference type="InterPro" id="IPR010620">
    <property type="entry name" value="SBBP_repeat"/>
</dbReference>
<evidence type="ECO:0000313" key="2">
    <source>
        <dbReference type="Proteomes" id="UP000830835"/>
    </source>
</evidence>
<evidence type="ECO:0000313" key="1">
    <source>
        <dbReference type="EMBL" id="MCJ2541358.1"/>
    </source>
</evidence>
<accession>A0ABT0C6D1</accession>
<sequence>MTRSNPASDFAPTRNPANLSSVLWTRQFGTHHDDWATSMAVDQQGNILVSGYRRASQCSAYTACG</sequence>
<dbReference type="Proteomes" id="UP000830835">
    <property type="component" value="Unassembled WGS sequence"/>
</dbReference>